<feature type="repeat" description="RCC1" evidence="2">
    <location>
        <begin position="228"/>
        <end position="280"/>
    </location>
</feature>
<evidence type="ECO:0000256" key="1">
    <source>
        <dbReference type="ARBA" id="ARBA00022737"/>
    </source>
</evidence>
<organism evidence="5 6">
    <name type="scientific">Tritrichomonas musculus</name>
    <dbReference type="NCBI Taxonomy" id="1915356"/>
    <lineage>
        <taxon>Eukaryota</taxon>
        <taxon>Metamonada</taxon>
        <taxon>Parabasalia</taxon>
        <taxon>Tritrichomonadida</taxon>
        <taxon>Tritrichomonadidae</taxon>
        <taxon>Tritrichomonas</taxon>
    </lineage>
</organism>
<accession>A0ABR2L8T7</accession>
<dbReference type="PROSITE" id="PS50012">
    <property type="entry name" value="RCC1_3"/>
    <property type="match status" value="3"/>
</dbReference>
<dbReference type="Proteomes" id="UP001470230">
    <property type="component" value="Unassembled WGS sequence"/>
</dbReference>
<feature type="repeat" description="RCC1" evidence="2">
    <location>
        <begin position="51"/>
        <end position="103"/>
    </location>
</feature>
<dbReference type="InterPro" id="IPR058923">
    <property type="entry name" value="RCC1-like_dom"/>
</dbReference>
<reference evidence="5 6" key="1">
    <citation type="submission" date="2024-04" db="EMBL/GenBank/DDBJ databases">
        <title>Tritrichomonas musculus Genome.</title>
        <authorList>
            <person name="Alves-Ferreira E."/>
            <person name="Grigg M."/>
            <person name="Lorenzi H."/>
            <person name="Galac M."/>
        </authorList>
    </citation>
    <scope>NUCLEOTIDE SEQUENCE [LARGE SCALE GENOMIC DNA]</scope>
    <source>
        <strain evidence="5 6">EAF2021</strain>
    </source>
</reference>
<feature type="domain" description="RCC1-like" evidence="4">
    <location>
        <begin position="3"/>
        <end position="330"/>
    </location>
</feature>
<dbReference type="EMBL" id="JAPFFF010000001">
    <property type="protein sequence ID" value="KAK8899463.1"/>
    <property type="molecule type" value="Genomic_DNA"/>
</dbReference>
<dbReference type="Gene3D" id="2.130.10.30">
    <property type="entry name" value="Regulator of chromosome condensation 1/beta-lactamase-inhibitor protein II"/>
    <property type="match status" value="2"/>
</dbReference>
<keyword evidence="6" id="KW-1185">Reference proteome</keyword>
<feature type="compositionally biased region" description="Basic and acidic residues" evidence="3">
    <location>
        <begin position="10"/>
        <end position="22"/>
    </location>
</feature>
<evidence type="ECO:0000259" key="4">
    <source>
        <dbReference type="Pfam" id="PF25390"/>
    </source>
</evidence>
<gene>
    <name evidence="5" type="ORF">M9Y10_001779</name>
</gene>
<sequence length="843" mass="93966">MSIWTCGPEDGNRLGRPHSYEDPDKIPIPDKLTIVQIAIGWKHGHFFTDKNDFYSWGTGTSWRLGTGNRTNLPTPQKIDTFPPNTKFKQVACGDKFSAVTTQSGQLIVWGSGYAHTPTALELPSPAECIACGQIFLLAALSDGSVMQFYRHLPPVPQRFGDDRIISVACGANHKLALAESGKVYSWGTSPATGQGSVEPPRVIASLSDIPMCAIYAYHNSSFFVDTQYRVWCCGTNSSAQLGLGHTEDVTVPILQDFNFNKEQIVQIACGDDFTLYLTVSGNVWASGNGGDNRFATGTNETRKRPVLASRLAGKYITQVAAGCFNSAFLENGCPPFNHMMQFRGYFADYPVSQIPFRITMLDRINVEVDPTPEVLKKFGFMPNDIIIFEKEEKAKVIGVANGYVTVIREEKNQICILPEEEMIDIIANHPLISRAGANLITMKCDKGFEIAVDSNPSITLPLGGFLKDDIVEDNGQEYTVVGVRIGYVWMTKNITEKDNKDNTDSLILSAHQVENLHIIQRKGKNVKQYETMTGKHFVVEVTNDLDDLVFSEIYGIGYFTGKIGPKFCYTFVCALEKILILENQLPFVRRQFINDPTEYTTVNFDSKNLETSCASTSKLGFYRFDRVKFPSSNFDNQNSPFVYGTVLGSSDGKIGVRADQQMVGSGYIEMVDPSLLSLVGRINIDGYVNVNNMVFNVNSSKFIKTRFLPGDRIEYQGQRGVILGLLEQNDESKPTIYALFDNNKDKPVPVPDDSIRITSFLVADALQKYSNEKVDINIHIALIHCAMLRMKPGDSVTTMKERDATYLGYDDSGILWFKYKDTNEIESIKLCDINPDSFVVDEF</sequence>
<dbReference type="PANTHER" id="PTHR22870">
    <property type="entry name" value="REGULATOR OF CHROMOSOME CONDENSATION"/>
    <property type="match status" value="1"/>
</dbReference>
<keyword evidence="1" id="KW-0677">Repeat</keyword>
<feature type="repeat" description="RCC1" evidence="2">
    <location>
        <begin position="281"/>
        <end position="332"/>
    </location>
</feature>
<evidence type="ECO:0000313" key="5">
    <source>
        <dbReference type="EMBL" id="KAK8899463.1"/>
    </source>
</evidence>
<proteinExistence type="predicted"/>
<dbReference type="InterPro" id="IPR000408">
    <property type="entry name" value="Reg_chr_condens"/>
</dbReference>
<protein>
    <recommendedName>
        <fullName evidence="4">RCC1-like domain-containing protein</fullName>
    </recommendedName>
</protein>
<evidence type="ECO:0000313" key="6">
    <source>
        <dbReference type="Proteomes" id="UP001470230"/>
    </source>
</evidence>
<dbReference type="SUPFAM" id="SSF50985">
    <property type="entry name" value="RCC1/BLIP-II"/>
    <property type="match status" value="1"/>
</dbReference>
<name>A0ABR2L8T7_9EUKA</name>
<evidence type="ECO:0000256" key="2">
    <source>
        <dbReference type="PROSITE-ProRule" id="PRU00235"/>
    </source>
</evidence>
<dbReference type="PANTHER" id="PTHR22870:SF155">
    <property type="entry name" value="E3 UBIQUITIN-PROTEIN LIGASE HERC1-RELATED"/>
    <property type="match status" value="1"/>
</dbReference>
<dbReference type="Pfam" id="PF25390">
    <property type="entry name" value="WD40_RLD"/>
    <property type="match status" value="1"/>
</dbReference>
<comment type="caution">
    <text evidence="5">The sequence shown here is derived from an EMBL/GenBank/DDBJ whole genome shotgun (WGS) entry which is preliminary data.</text>
</comment>
<evidence type="ECO:0000256" key="3">
    <source>
        <dbReference type="SAM" id="MobiDB-lite"/>
    </source>
</evidence>
<dbReference type="InterPro" id="IPR051210">
    <property type="entry name" value="Ub_ligase/GEF_domain"/>
</dbReference>
<feature type="region of interest" description="Disordered" evidence="3">
    <location>
        <begin position="1"/>
        <end position="22"/>
    </location>
</feature>
<dbReference type="InterPro" id="IPR009091">
    <property type="entry name" value="RCC1/BLIP-II"/>
</dbReference>